<accession>A0A3B7QWZ3</accession>
<dbReference type="KEGG" id="hyh:D3Y59_11735"/>
<dbReference type="Proteomes" id="UP000262802">
    <property type="component" value="Chromosome"/>
</dbReference>
<evidence type="ECO:0000313" key="3">
    <source>
        <dbReference type="Proteomes" id="UP000262802"/>
    </source>
</evidence>
<organism evidence="2 3">
    <name type="scientific">Hymenobacter oligotrophus</name>
    <dbReference type="NCBI Taxonomy" id="2319843"/>
    <lineage>
        <taxon>Bacteria</taxon>
        <taxon>Pseudomonadati</taxon>
        <taxon>Bacteroidota</taxon>
        <taxon>Cytophagia</taxon>
        <taxon>Cytophagales</taxon>
        <taxon>Hymenobacteraceae</taxon>
        <taxon>Hymenobacter</taxon>
    </lineage>
</organism>
<evidence type="ECO:0000313" key="2">
    <source>
        <dbReference type="EMBL" id="AYA37658.1"/>
    </source>
</evidence>
<protein>
    <recommendedName>
        <fullName evidence="4">DUF4126 family protein</fullName>
    </recommendedName>
</protein>
<name>A0A3B7QWZ3_9BACT</name>
<dbReference type="EMBL" id="CP032317">
    <property type="protein sequence ID" value="AYA37658.1"/>
    <property type="molecule type" value="Genomic_DNA"/>
</dbReference>
<gene>
    <name evidence="2" type="ORF">D3Y59_11735</name>
</gene>
<dbReference type="OrthoDB" id="9812409at2"/>
<keyword evidence="1" id="KW-0812">Transmembrane</keyword>
<evidence type="ECO:0000256" key="1">
    <source>
        <dbReference type="SAM" id="Phobius"/>
    </source>
</evidence>
<evidence type="ECO:0008006" key="4">
    <source>
        <dbReference type="Google" id="ProtNLM"/>
    </source>
</evidence>
<dbReference type="AlphaFoldDB" id="A0A3B7QWZ3"/>
<reference evidence="2 3" key="1">
    <citation type="submission" date="2018-09" db="EMBL/GenBank/DDBJ databases">
        <title>Hymenobacter medium sp. nov., isolated from R2A medium.</title>
        <authorList>
            <person name="Yingchao G."/>
        </authorList>
    </citation>
    <scope>NUCLEOTIDE SEQUENCE [LARGE SCALE GENOMIC DNA]</scope>
    <source>
        <strain evidence="3">sh-6</strain>
    </source>
</reference>
<keyword evidence="1" id="KW-1133">Transmembrane helix</keyword>
<sequence length="124" mass="12682">MAASPLGWFQSGKAANLLKVMAGGEMLGDKLPNMPDRTIAPILGGRILSGALVGGVMFKLGRNSLWQGALLGAAAAVASSYGALYLRKAASRNTPVKEPWTGVVEDAITLASGTALLKGHTPGH</sequence>
<feature type="transmembrane region" description="Helical" evidence="1">
    <location>
        <begin position="65"/>
        <end position="86"/>
    </location>
</feature>
<keyword evidence="3" id="KW-1185">Reference proteome</keyword>
<keyword evidence="1" id="KW-0472">Membrane</keyword>
<proteinExistence type="predicted"/>